<proteinExistence type="predicted"/>
<organism evidence="2 3">
    <name type="scientific">Panicum hallii var. hallii</name>
    <dbReference type="NCBI Taxonomy" id="1504633"/>
    <lineage>
        <taxon>Eukaryota</taxon>
        <taxon>Viridiplantae</taxon>
        <taxon>Streptophyta</taxon>
        <taxon>Embryophyta</taxon>
        <taxon>Tracheophyta</taxon>
        <taxon>Spermatophyta</taxon>
        <taxon>Magnoliopsida</taxon>
        <taxon>Liliopsida</taxon>
        <taxon>Poales</taxon>
        <taxon>Poaceae</taxon>
        <taxon>PACMAD clade</taxon>
        <taxon>Panicoideae</taxon>
        <taxon>Panicodae</taxon>
        <taxon>Paniceae</taxon>
        <taxon>Panicinae</taxon>
        <taxon>Panicum</taxon>
        <taxon>Panicum sect. Panicum</taxon>
    </lineage>
</organism>
<feature type="compositionally biased region" description="Polar residues" evidence="1">
    <location>
        <begin position="1"/>
        <end position="11"/>
    </location>
</feature>
<feature type="region of interest" description="Disordered" evidence="1">
    <location>
        <begin position="1"/>
        <end position="48"/>
    </location>
</feature>
<dbReference type="Gramene" id="PUZ50885">
    <property type="protein sequence ID" value="PUZ50885"/>
    <property type="gene ID" value="GQ55_6G107800"/>
</dbReference>
<protein>
    <submittedName>
        <fullName evidence="2">Uncharacterized protein</fullName>
    </submittedName>
</protein>
<sequence>MRHQVPSNGNPTDGIPRPPQIQAAQFLSPRSARTRRTPSPPPPAFSSTAHLLSSRLLSAPASLPCDETGATPAALPSTTRGATMPSALIPASVSRPPLPGSPAPHWRLHPPPCAAAWPSCRCTAWPP</sequence>
<accession>A0A2T7D5M0</accession>
<dbReference type="Proteomes" id="UP000244336">
    <property type="component" value="Chromosome 6"/>
</dbReference>
<evidence type="ECO:0000256" key="1">
    <source>
        <dbReference type="SAM" id="MobiDB-lite"/>
    </source>
</evidence>
<evidence type="ECO:0000313" key="2">
    <source>
        <dbReference type="EMBL" id="PUZ50885.1"/>
    </source>
</evidence>
<keyword evidence="3" id="KW-1185">Reference proteome</keyword>
<name>A0A2T7D5M0_9POAL</name>
<reference evidence="2 3" key="1">
    <citation type="submission" date="2018-04" db="EMBL/GenBank/DDBJ databases">
        <title>WGS assembly of Panicum hallii var. hallii HAL2.</title>
        <authorList>
            <person name="Lovell J."/>
            <person name="Jenkins J."/>
            <person name="Lowry D."/>
            <person name="Mamidi S."/>
            <person name="Sreedasyam A."/>
            <person name="Weng X."/>
            <person name="Barry K."/>
            <person name="Bonette J."/>
            <person name="Campitelli B."/>
            <person name="Daum C."/>
            <person name="Gordon S."/>
            <person name="Gould B."/>
            <person name="Lipzen A."/>
            <person name="MacQueen A."/>
            <person name="Palacio-Mejia J."/>
            <person name="Plott C."/>
            <person name="Shakirov E."/>
            <person name="Shu S."/>
            <person name="Yoshinaga Y."/>
            <person name="Zane M."/>
            <person name="Rokhsar D."/>
            <person name="Grimwood J."/>
            <person name="Schmutz J."/>
            <person name="Juenger T."/>
        </authorList>
    </citation>
    <scope>NUCLEOTIDE SEQUENCE [LARGE SCALE GENOMIC DNA]</scope>
    <source>
        <strain evidence="3">cv. HAL2</strain>
    </source>
</reference>
<dbReference type="AlphaFoldDB" id="A0A2T7D5M0"/>
<dbReference type="EMBL" id="CM009754">
    <property type="protein sequence ID" value="PUZ50885.1"/>
    <property type="molecule type" value="Genomic_DNA"/>
</dbReference>
<evidence type="ECO:0000313" key="3">
    <source>
        <dbReference type="Proteomes" id="UP000244336"/>
    </source>
</evidence>
<feature type="region of interest" description="Disordered" evidence="1">
    <location>
        <begin position="62"/>
        <end position="83"/>
    </location>
</feature>
<gene>
    <name evidence="2" type="ORF">GQ55_6G107800</name>
</gene>